<feature type="region of interest" description="Disordered" evidence="1">
    <location>
        <begin position="111"/>
        <end position="297"/>
    </location>
</feature>
<proteinExistence type="predicted"/>
<evidence type="ECO:0000313" key="3">
    <source>
        <dbReference type="Proteomes" id="UP000070501"/>
    </source>
</evidence>
<evidence type="ECO:0000256" key="1">
    <source>
        <dbReference type="SAM" id="MobiDB-lite"/>
    </source>
</evidence>
<feature type="compositionally biased region" description="Acidic residues" evidence="1">
    <location>
        <begin position="663"/>
        <end position="673"/>
    </location>
</feature>
<feature type="compositionally biased region" description="Polar residues" evidence="1">
    <location>
        <begin position="638"/>
        <end position="648"/>
    </location>
</feature>
<feature type="compositionally biased region" description="Low complexity" evidence="1">
    <location>
        <begin position="170"/>
        <end position="183"/>
    </location>
</feature>
<name>A0A136J2H0_9PEZI</name>
<dbReference type="Proteomes" id="UP000070501">
    <property type="component" value="Unassembled WGS sequence"/>
</dbReference>
<dbReference type="AlphaFoldDB" id="A0A136J2H0"/>
<evidence type="ECO:0000313" key="2">
    <source>
        <dbReference type="EMBL" id="KXJ91186.1"/>
    </source>
</evidence>
<feature type="compositionally biased region" description="Basic residues" evidence="1">
    <location>
        <begin position="21"/>
        <end position="33"/>
    </location>
</feature>
<dbReference type="InParanoid" id="A0A136J2H0"/>
<feature type="compositionally biased region" description="Polar residues" evidence="1">
    <location>
        <begin position="224"/>
        <end position="253"/>
    </location>
</feature>
<reference evidence="3" key="1">
    <citation type="submission" date="2016-02" db="EMBL/GenBank/DDBJ databases">
        <title>Draft genome sequence of Microdochium bolleyi, a fungal endophyte of beachgrass.</title>
        <authorList>
            <consortium name="DOE Joint Genome Institute"/>
            <person name="David A.S."/>
            <person name="May G."/>
            <person name="Haridas S."/>
            <person name="Lim J."/>
            <person name="Wang M."/>
            <person name="Labutti K."/>
            <person name="Lipzen A."/>
            <person name="Barry K."/>
            <person name="Grigoriev I.V."/>
        </authorList>
    </citation>
    <scope>NUCLEOTIDE SEQUENCE [LARGE SCALE GENOMIC DNA]</scope>
    <source>
        <strain evidence="3">J235TASD1</strain>
    </source>
</reference>
<gene>
    <name evidence="2" type="ORF">Micbo1qcDRAFT_162803</name>
</gene>
<sequence length="709" mass="75450">MMGISDSVALVAADSLPRKRAYRKSLTSRRRKPGGSTKQLAMNPSVKKGKIRTITDAQRTSGRTRKQTEFYGELISTLDIEQTLLESDDEGGGDLMQPLYVLEEMRTHAAGEEDHFGRPPSPDLSSQRTIQDSQDPSSSLPSTRVMGVSPNKTQSPLRAHMKTIRDSQDPSSSIPVPESSISPRKATQSSRETFQKNFIDPTYGFSDDDGSEDMGLRKKPLPPQDTTGSTTSVPPQTACVQQPTESRTLSRQPLTELPSIPSEGNFTSSTFVPSLGSPQPEQKKVPATPESMDHETVQGGEAISWGEETQEATTPPELFLSTCLSIIPASETSTEQVDNPDLLRLDPGEQMSPEPGPGDDTGDTGVASLDIQRQTSPAASPPRDVAVTTATSVEIQVEPAIVQTSPEPATGHDQVAIGAGRSSSLTLTGPEEEPITPKGPKPRDVNVKTTSTFKRRILTLSNLVPDRTTRDGDEDELSTISSARYGASPSLLGVLSRSKIGVVRRSSTPVARASTPENPTNRRGPRTSMISAASEGEDSIADTDTAKGGAGSDDTSRFAGPRKRKSGFGFENARGTVPRASSGTPRLQPPSAWRDSAAPAFSRSIVVSRSKPNLEPARGNSPPKTATVSPLARRTLTAAKSSRVASTPKNRKRKWSAGGLVADNDDADADGDDSSSSAGEIVQTPGGTIRRCGVGGFTCDRDFCLVCCI</sequence>
<dbReference type="OrthoDB" id="2420608at2759"/>
<organism evidence="2 3">
    <name type="scientific">Microdochium bolleyi</name>
    <dbReference type="NCBI Taxonomy" id="196109"/>
    <lineage>
        <taxon>Eukaryota</taxon>
        <taxon>Fungi</taxon>
        <taxon>Dikarya</taxon>
        <taxon>Ascomycota</taxon>
        <taxon>Pezizomycotina</taxon>
        <taxon>Sordariomycetes</taxon>
        <taxon>Xylariomycetidae</taxon>
        <taxon>Xylariales</taxon>
        <taxon>Microdochiaceae</taxon>
        <taxon>Microdochium</taxon>
    </lineage>
</organism>
<dbReference type="EMBL" id="KQ964250">
    <property type="protein sequence ID" value="KXJ91186.1"/>
    <property type="molecule type" value="Genomic_DNA"/>
</dbReference>
<feature type="compositionally biased region" description="Polar residues" evidence="1">
    <location>
        <begin position="185"/>
        <end position="196"/>
    </location>
</feature>
<feature type="compositionally biased region" description="Low complexity" evidence="1">
    <location>
        <begin position="131"/>
        <end position="142"/>
    </location>
</feature>
<protein>
    <submittedName>
        <fullName evidence="2">Uncharacterized protein</fullName>
    </submittedName>
</protein>
<feature type="compositionally biased region" description="Polar residues" evidence="1">
    <location>
        <begin position="505"/>
        <end position="521"/>
    </location>
</feature>
<feature type="compositionally biased region" description="Polar residues" evidence="1">
    <location>
        <begin position="262"/>
        <end position="280"/>
    </location>
</feature>
<feature type="region of interest" description="Disordered" evidence="1">
    <location>
        <begin position="464"/>
        <end position="488"/>
    </location>
</feature>
<feature type="region of interest" description="Disordered" evidence="1">
    <location>
        <begin position="502"/>
        <end position="684"/>
    </location>
</feature>
<keyword evidence="3" id="KW-1185">Reference proteome</keyword>
<feature type="region of interest" description="Disordered" evidence="1">
    <location>
        <begin position="21"/>
        <end position="65"/>
    </location>
</feature>
<feature type="region of interest" description="Disordered" evidence="1">
    <location>
        <begin position="330"/>
        <end position="450"/>
    </location>
</feature>
<accession>A0A136J2H0</accession>